<dbReference type="InterPro" id="IPR035965">
    <property type="entry name" value="PAS-like_dom_sf"/>
</dbReference>
<reference evidence="9 10" key="1">
    <citation type="submission" date="2018-10" db="EMBL/GenBank/DDBJ databases">
        <title>Natronolimnobius sp. XQ-INN 246 isolated from Inner Mongolia Autonomous Region of China.</title>
        <authorList>
            <person name="Xue Q."/>
        </authorList>
    </citation>
    <scope>NUCLEOTIDE SEQUENCE [LARGE SCALE GENOMIC DNA]</scope>
    <source>
        <strain evidence="9 10">XQ-INN 246</strain>
    </source>
</reference>
<evidence type="ECO:0000259" key="6">
    <source>
        <dbReference type="PROSITE" id="PS50109"/>
    </source>
</evidence>
<dbReference type="InterPro" id="IPR011006">
    <property type="entry name" value="CheY-like_superfamily"/>
</dbReference>
<dbReference type="InterPro" id="IPR000700">
    <property type="entry name" value="PAS-assoc_C"/>
</dbReference>
<dbReference type="Pfam" id="PF02518">
    <property type="entry name" value="HATPase_c"/>
    <property type="match status" value="1"/>
</dbReference>
<evidence type="ECO:0000256" key="1">
    <source>
        <dbReference type="ARBA" id="ARBA00000085"/>
    </source>
</evidence>
<dbReference type="Proteomes" id="UP000318864">
    <property type="component" value="Unassembled WGS sequence"/>
</dbReference>
<dbReference type="PROSITE" id="PS50112">
    <property type="entry name" value="PAS"/>
    <property type="match status" value="1"/>
</dbReference>
<dbReference type="InterPro" id="IPR000014">
    <property type="entry name" value="PAS"/>
</dbReference>
<dbReference type="InterPro" id="IPR003018">
    <property type="entry name" value="GAF"/>
</dbReference>
<evidence type="ECO:0000256" key="5">
    <source>
        <dbReference type="ARBA" id="ARBA00023012"/>
    </source>
</evidence>
<evidence type="ECO:0000259" key="7">
    <source>
        <dbReference type="PROSITE" id="PS50112"/>
    </source>
</evidence>
<dbReference type="PROSITE" id="PS50109">
    <property type="entry name" value="HIS_KIN"/>
    <property type="match status" value="1"/>
</dbReference>
<dbReference type="CDD" id="cd00130">
    <property type="entry name" value="PAS"/>
    <property type="match status" value="1"/>
</dbReference>
<dbReference type="SUPFAM" id="SSF52172">
    <property type="entry name" value="CheY-like"/>
    <property type="match status" value="1"/>
</dbReference>
<gene>
    <name evidence="9" type="ORF">D8Y22_21580</name>
</gene>
<feature type="domain" description="PAS" evidence="7">
    <location>
        <begin position="315"/>
        <end position="385"/>
    </location>
</feature>
<keyword evidence="5" id="KW-0902">Two-component regulatory system</keyword>
<dbReference type="InterPro" id="IPR003661">
    <property type="entry name" value="HisK_dim/P_dom"/>
</dbReference>
<dbReference type="OrthoDB" id="8127at2157"/>
<dbReference type="GO" id="GO:0000155">
    <property type="term" value="F:phosphorelay sensor kinase activity"/>
    <property type="evidence" value="ECO:0007669"/>
    <property type="project" value="InterPro"/>
</dbReference>
<proteinExistence type="predicted"/>
<evidence type="ECO:0000313" key="10">
    <source>
        <dbReference type="Proteomes" id="UP000318864"/>
    </source>
</evidence>
<comment type="catalytic activity">
    <reaction evidence="1">
        <text>ATP + protein L-histidine = ADP + protein N-phospho-L-histidine.</text>
        <dbReference type="EC" id="2.7.13.3"/>
    </reaction>
</comment>
<dbReference type="EC" id="2.7.13.3" evidence="2"/>
<feature type="domain" description="Histidine kinase" evidence="6">
    <location>
        <begin position="451"/>
        <end position="662"/>
    </location>
</feature>
<accession>A0A4S3TJG1</accession>
<comment type="caution">
    <text evidence="9">The sequence shown here is derived from an EMBL/GenBank/DDBJ whole genome shotgun (WGS) entry which is preliminary data.</text>
</comment>
<keyword evidence="3" id="KW-0808">Transferase</keyword>
<dbReference type="Pfam" id="PF13185">
    <property type="entry name" value="GAF_2"/>
    <property type="match status" value="1"/>
</dbReference>
<dbReference type="InterPro" id="IPR050736">
    <property type="entry name" value="Sensor_HK_Regulatory"/>
</dbReference>
<dbReference type="GO" id="GO:0006355">
    <property type="term" value="P:regulation of DNA-templated transcription"/>
    <property type="evidence" value="ECO:0007669"/>
    <property type="project" value="InterPro"/>
</dbReference>
<dbReference type="SMART" id="SM00388">
    <property type="entry name" value="HisKA"/>
    <property type="match status" value="1"/>
</dbReference>
<keyword evidence="4" id="KW-0418">Kinase</keyword>
<dbReference type="RefSeq" id="WP_141466672.1">
    <property type="nucleotide sequence ID" value="NZ_RBZW01000076.1"/>
</dbReference>
<dbReference type="SUPFAM" id="SSF55781">
    <property type="entry name" value="GAF domain-like"/>
    <property type="match status" value="1"/>
</dbReference>
<dbReference type="PANTHER" id="PTHR43711">
    <property type="entry name" value="TWO-COMPONENT HISTIDINE KINASE"/>
    <property type="match status" value="1"/>
</dbReference>
<dbReference type="SUPFAM" id="SSF55785">
    <property type="entry name" value="PYP-like sensor domain (PAS domain)"/>
    <property type="match status" value="1"/>
</dbReference>
<dbReference type="SUPFAM" id="SSF47384">
    <property type="entry name" value="Homodimeric domain of signal transducing histidine kinase"/>
    <property type="match status" value="1"/>
</dbReference>
<dbReference type="Gene3D" id="3.30.450.40">
    <property type="match status" value="1"/>
</dbReference>
<evidence type="ECO:0000256" key="3">
    <source>
        <dbReference type="ARBA" id="ARBA00022679"/>
    </source>
</evidence>
<dbReference type="Gene3D" id="3.30.450.20">
    <property type="entry name" value="PAS domain"/>
    <property type="match status" value="1"/>
</dbReference>
<dbReference type="InterPro" id="IPR003594">
    <property type="entry name" value="HATPase_dom"/>
</dbReference>
<evidence type="ECO:0000313" key="9">
    <source>
        <dbReference type="EMBL" id="THE63035.1"/>
    </source>
</evidence>
<dbReference type="Pfam" id="PF00989">
    <property type="entry name" value="PAS"/>
    <property type="match status" value="1"/>
</dbReference>
<dbReference type="Gene3D" id="1.10.287.130">
    <property type="match status" value="1"/>
</dbReference>
<dbReference type="SMART" id="SM00387">
    <property type="entry name" value="HATPase_c"/>
    <property type="match status" value="1"/>
</dbReference>
<dbReference type="InterPro" id="IPR036097">
    <property type="entry name" value="HisK_dim/P_sf"/>
</dbReference>
<dbReference type="InterPro" id="IPR001610">
    <property type="entry name" value="PAC"/>
</dbReference>
<evidence type="ECO:0000256" key="4">
    <source>
        <dbReference type="ARBA" id="ARBA00022777"/>
    </source>
</evidence>
<keyword evidence="10" id="KW-1185">Reference proteome</keyword>
<dbReference type="InterPro" id="IPR013767">
    <property type="entry name" value="PAS_fold"/>
</dbReference>
<dbReference type="Pfam" id="PF00512">
    <property type="entry name" value="HisKA"/>
    <property type="match status" value="1"/>
</dbReference>
<dbReference type="InterPro" id="IPR029016">
    <property type="entry name" value="GAF-like_dom_sf"/>
</dbReference>
<dbReference type="SMART" id="SM00086">
    <property type="entry name" value="PAC"/>
    <property type="match status" value="1"/>
</dbReference>
<dbReference type="InterPro" id="IPR005467">
    <property type="entry name" value="His_kinase_dom"/>
</dbReference>
<dbReference type="PANTHER" id="PTHR43711:SF1">
    <property type="entry name" value="HISTIDINE KINASE 1"/>
    <property type="match status" value="1"/>
</dbReference>
<protein>
    <recommendedName>
        <fullName evidence="2">histidine kinase</fullName>
        <ecNumber evidence="2">2.7.13.3</ecNumber>
    </recommendedName>
</protein>
<feature type="domain" description="PAC" evidence="8">
    <location>
        <begin position="389"/>
        <end position="440"/>
    </location>
</feature>
<dbReference type="Gene3D" id="3.30.565.10">
    <property type="entry name" value="Histidine kinase-like ATPase, C-terminal domain"/>
    <property type="match status" value="1"/>
</dbReference>
<dbReference type="CDD" id="cd00082">
    <property type="entry name" value="HisKA"/>
    <property type="match status" value="1"/>
</dbReference>
<dbReference type="InterPro" id="IPR036890">
    <property type="entry name" value="HATPase_C_sf"/>
</dbReference>
<dbReference type="EMBL" id="RBZW01000076">
    <property type="protein sequence ID" value="THE63035.1"/>
    <property type="molecule type" value="Genomic_DNA"/>
</dbReference>
<dbReference type="SMART" id="SM00091">
    <property type="entry name" value="PAS"/>
    <property type="match status" value="1"/>
</dbReference>
<sequence length="662" mass="72330">MSRPRVLCVSNDRATRAAVTLSLTDVPVDVVIAQDSSRAVERLETEGIDAVVIDASTVATVPTVVDAVDTQAPDIPTFVHWGEDGDSVAVLSEVVARSDETESRTRLTDAITDRIVTGIDTALQSGSEPVTGDSEPRIADAPDDLEELLERVRYRLVDARSPIVVERVIREECQRIDRFSFAWVGEYDRGEREIVPWLTDPTATDWPLQRTFGVGSGEQPLFEQALQRGELQLLEDVGANRDAVPLADHALEADVESVAVAPLASAEDRYGVLVVYTRDTLSMADQAVIRSLADTASSVLETIAVRGRLAHRERALNRYERLVETAGDGMYVLDDQGHFTTVNDALVEMTGYTRAGLLGEHASILFDEADVTAGRTTIRSLLEDGDQTDTVEMTLETKTGDRIPSEAQIAILVDDGEFLGSVGVVRDITERKRSERKLREQNERLDAFARIVSHDLRNPLGVSQGYLDLVEETGSIDHVDQVRDGLDRMESIIDDVLAIARDGEWAADTETVALEDIAADAWEHVSTETAALSIDTQATIVADRSRLLRLLENLFRNSVEHGSTSSRPQADDSVEDDGIAVTIRVGSFDAPDRHGFYVEDDGTGLPADIRDDLFDPSVSSGTDGLGIGLWIVREVATGHGWSVTASESENGGARFEFDFDEE</sequence>
<dbReference type="AlphaFoldDB" id="A0A4S3TJG1"/>
<evidence type="ECO:0000256" key="2">
    <source>
        <dbReference type="ARBA" id="ARBA00012438"/>
    </source>
</evidence>
<dbReference type="PROSITE" id="PS50113">
    <property type="entry name" value="PAC"/>
    <property type="match status" value="1"/>
</dbReference>
<dbReference type="NCBIfam" id="TIGR00229">
    <property type="entry name" value="sensory_box"/>
    <property type="match status" value="1"/>
</dbReference>
<name>A0A4S3TJG1_9EURY</name>
<evidence type="ECO:0000259" key="8">
    <source>
        <dbReference type="PROSITE" id="PS50113"/>
    </source>
</evidence>
<organism evidence="9 10">
    <name type="scientific">Salinadaptatus halalkaliphilus</name>
    <dbReference type="NCBI Taxonomy" id="2419781"/>
    <lineage>
        <taxon>Archaea</taxon>
        <taxon>Methanobacteriati</taxon>
        <taxon>Methanobacteriota</taxon>
        <taxon>Stenosarchaea group</taxon>
        <taxon>Halobacteria</taxon>
        <taxon>Halobacteriales</taxon>
        <taxon>Natrialbaceae</taxon>
        <taxon>Salinadaptatus</taxon>
    </lineage>
</organism>
<dbReference type="SUPFAM" id="SSF55874">
    <property type="entry name" value="ATPase domain of HSP90 chaperone/DNA topoisomerase II/histidine kinase"/>
    <property type="match status" value="1"/>
</dbReference>